<comment type="caution">
    <text evidence="1">The sequence shown here is derived from an EMBL/GenBank/DDBJ whole genome shotgun (WGS) entry which is preliminary data.</text>
</comment>
<gene>
    <name evidence="1" type="ORF">E2C01_043100</name>
</gene>
<evidence type="ECO:0000313" key="1">
    <source>
        <dbReference type="EMBL" id="MPC49302.1"/>
    </source>
</evidence>
<name>A0A5B7FS08_PORTR</name>
<dbReference type="EMBL" id="VSRR010008786">
    <property type="protein sequence ID" value="MPC49302.1"/>
    <property type="molecule type" value="Genomic_DNA"/>
</dbReference>
<dbReference type="AlphaFoldDB" id="A0A5B7FS08"/>
<keyword evidence="2" id="KW-1185">Reference proteome</keyword>
<protein>
    <submittedName>
        <fullName evidence="1">Uncharacterized protein</fullName>
    </submittedName>
</protein>
<evidence type="ECO:0000313" key="2">
    <source>
        <dbReference type="Proteomes" id="UP000324222"/>
    </source>
</evidence>
<organism evidence="1 2">
    <name type="scientific">Portunus trituberculatus</name>
    <name type="common">Swimming crab</name>
    <name type="synonym">Neptunus trituberculatus</name>
    <dbReference type="NCBI Taxonomy" id="210409"/>
    <lineage>
        <taxon>Eukaryota</taxon>
        <taxon>Metazoa</taxon>
        <taxon>Ecdysozoa</taxon>
        <taxon>Arthropoda</taxon>
        <taxon>Crustacea</taxon>
        <taxon>Multicrustacea</taxon>
        <taxon>Malacostraca</taxon>
        <taxon>Eumalacostraca</taxon>
        <taxon>Eucarida</taxon>
        <taxon>Decapoda</taxon>
        <taxon>Pleocyemata</taxon>
        <taxon>Brachyura</taxon>
        <taxon>Eubrachyura</taxon>
        <taxon>Portunoidea</taxon>
        <taxon>Portunidae</taxon>
        <taxon>Portuninae</taxon>
        <taxon>Portunus</taxon>
    </lineage>
</organism>
<proteinExistence type="predicted"/>
<reference evidence="1 2" key="1">
    <citation type="submission" date="2019-05" db="EMBL/GenBank/DDBJ databases">
        <title>Another draft genome of Portunus trituberculatus and its Hox gene families provides insights of decapod evolution.</title>
        <authorList>
            <person name="Jeong J.-H."/>
            <person name="Song I."/>
            <person name="Kim S."/>
            <person name="Choi T."/>
            <person name="Kim D."/>
            <person name="Ryu S."/>
            <person name="Kim W."/>
        </authorList>
    </citation>
    <scope>NUCLEOTIDE SEQUENCE [LARGE SCALE GENOMIC DNA]</scope>
    <source>
        <tissue evidence="1">Muscle</tissue>
    </source>
</reference>
<dbReference type="Proteomes" id="UP000324222">
    <property type="component" value="Unassembled WGS sequence"/>
</dbReference>
<sequence length="63" mass="6694">MIMIIANIIITNCNTVAKVHIITTNVITTVTTTTITNATNTSVIMVITAHPLPHLPPASQTRG</sequence>
<accession>A0A5B7FS08</accession>